<protein>
    <submittedName>
        <fullName evidence="4">Uncharacterized protein</fullName>
    </submittedName>
</protein>
<accession>A0A7S2JZX2</accession>
<dbReference type="AlphaFoldDB" id="A0A7S2JZX2"/>
<keyword evidence="3" id="KW-0812">Transmembrane</keyword>
<organism evidence="4">
    <name type="scientific">Leptocylindrus danicus</name>
    <dbReference type="NCBI Taxonomy" id="163516"/>
    <lineage>
        <taxon>Eukaryota</taxon>
        <taxon>Sar</taxon>
        <taxon>Stramenopiles</taxon>
        <taxon>Ochrophyta</taxon>
        <taxon>Bacillariophyta</taxon>
        <taxon>Coscinodiscophyceae</taxon>
        <taxon>Chaetocerotophycidae</taxon>
        <taxon>Leptocylindrales</taxon>
        <taxon>Leptocylindraceae</taxon>
        <taxon>Leptocylindrus</taxon>
    </lineage>
</organism>
<proteinExistence type="predicted"/>
<feature type="coiled-coil region" evidence="1">
    <location>
        <begin position="68"/>
        <end position="98"/>
    </location>
</feature>
<name>A0A7S2JZX2_9STRA</name>
<evidence type="ECO:0000256" key="1">
    <source>
        <dbReference type="SAM" id="Coils"/>
    </source>
</evidence>
<feature type="region of interest" description="Disordered" evidence="2">
    <location>
        <begin position="1"/>
        <end position="40"/>
    </location>
</feature>
<feature type="compositionally biased region" description="Polar residues" evidence="2">
    <location>
        <begin position="1"/>
        <end position="11"/>
    </location>
</feature>
<feature type="transmembrane region" description="Helical" evidence="3">
    <location>
        <begin position="238"/>
        <end position="258"/>
    </location>
</feature>
<keyword evidence="3" id="KW-0472">Membrane</keyword>
<feature type="transmembrane region" description="Helical" evidence="3">
    <location>
        <begin position="211"/>
        <end position="232"/>
    </location>
</feature>
<feature type="coiled-coil region" evidence="1">
    <location>
        <begin position="145"/>
        <end position="201"/>
    </location>
</feature>
<reference evidence="4" key="1">
    <citation type="submission" date="2021-01" db="EMBL/GenBank/DDBJ databases">
        <authorList>
            <person name="Corre E."/>
            <person name="Pelletier E."/>
            <person name="Niang G."/>
            <person name="Scheremetjew M."/>
            <person name="Finn R."/>
            <person name="Kale V."/>
            <person name="Holt S."/>
            <person name="Cochrane G."/>
            <person name="Meng A."/>
            <person name="Brown T."/>
            <person name="Cohen L."/>
        </authorList>
    </citation>
    <scope>NUCLEOTIDE SEQUENCE</scope>
    <source>
        <strain evidence="4">B650</strain>
    </source>
</reference>
<dbReference type="EMBL" id="HBGY01005723">
    <property type="protein sequence ID" value="CAD9562400.1"/>
    <property type="molecule type" value="Transcribed_RNA"/>
</dbReference>
<evidence type="ECO:0000256" key="3">
    <source>
        <dbReference type="SAM" id="Phobius"/>
    </source>
</evidence>
<sequence>MRNQQSTTTSPYHEKLQNAEERAERSKDAVSSAQKLKHETKLAQMEAEAVVAESATDPFSPQSIRKKVRDVRLALNRARQEKEEAQRKIIRAVQLEVETKMSRLDLQRQLVRAEEHEAEAKTFKLDLRHQLIRAIEQEVEAKMIRSDLQKELDDLIEIMVAVEEAKLKALESAACATAANLERASSELRDAQEKLAAEQAAEAYVSADTDYVGIVTTVMTSPLVFLMLALGLHVLADMPILLVVCIISGVLVSIVIFFTQLGDYMTHKTVSTTNAASAALHNATFATKRLGRQALSEALGISVMLKGNILSAASSAVDLKDTVVDTTCAALQGLGK</sequence>
<gene>
    <name evidence="4" type="ORF">LDAN0321_LOCUS3507</name>
</gene>
<evidence type="ECO:0000313" key="4">
    <source>
        <dbReference type="EMBL" id="CAD9562400.1"/>
    </source>
</evidence>
<evidence type="ECO:0000256" key="2">
    <source>
        <dbReference type="SAM" id="MobiDB-lite"/>
    </source>
</evidence>
<keyword evidence="1" id="KW-0175">Coiled coil</keyword>
<feature type="compositionally biased region" description="Basic and acidic residues" evidence="2">
    <location>
        <begin position="12"/>
        <end position="28"/>
    </location>
</feature>
<keyword evidence="3" id="KW-1133">Transmembrane helix</keyword>